<keyword evidence="3" id="KW-1003">Cell membrane</keyword>
<dbReference type="EMBL" id="SGWV01000010">
    <property type="protein sequence ID" value="RZS52959.1"/>
    <property type="molecule type" value="Genomic_DNA"/>
</dbReference>
<feature type="domain" description="Mechanosensitive ion channel MscS" evidence="8">
    <location>
        <begin position="260"/>
        <end position="325"/>
    </location>
</feature>
<dbReference type="SUPFAM" id="SSF82861">
    <property type="entry name" value="Mechanosensitive channel protein MscS (YggB), transmembrane region"/>
    <property type="match status" value="1"/>
</dbReference>
<evidence type="ECO:0000313" key="11">
    <source>
        <dbReference type="EMBL" id="RZS52959.1"/>
    </source>
</evidence>
<evidence type="ECO:0000256" key="1">
    <source>
        <dbReference type="ARBA" id="ARBA00004651"/>
    </source>
</evidence>
<dbReference type="SUPFAM" id="SSF50182">
    <property type="entry name" value="Sm-like ribonucleoproteins"/>
    <property type="match status" value="1"/>
</dbReference>
<evidence type="ECO:0000256" key="4">
    <source>
        <dbReference type="ARBA" id="ARBA00022692"/>
    </source>
</evidence>
<gene>
    <name evidence="11" type="ORF">EV685_2581</name>
</gene>
<dbReference type="Gene3D" id="3.30.70.100">
    <property type="match status" value="1"/>
</dbReference>
<keyword evidence="6 7" id="KW-0472">Membrane</keyword>
<feature type="transmembrane region" description="Helical" evidence="7">
    <location>
        <begin position="217"/>
        <end position="235"/>
    </location>
</feature>
<evidence type="ECO:0000256" key="2">
    <source>
        <dbReference type="ARBA" id="ARBA00008017"/>
    </source>
</evidence>
<dbReference type="OrthoDB" id="9809206at2"/>
<feature type="transmembrane region" description="Helical" evidence="7">
    <location>
        <begin position="135"/>
        <end position="155"/>
    </location>
</feature>
<accession>A0A4Q7LHX6</accession>
<feature type="transmembrane region" description="Helical" evidence="7">
    <location>
        <begin position="62"/>
        <end position="84"/>
    </location>
</feature>
<dbReference type="Gene3D" id="1.10.287.1260">
    <property type="match status" value="1"/>
</dbReference>
<evidence type="ECO:0000259" key="8">
    <source>
        <dbReference type="Pfam" id="PF00924"/>
    </source>
</evidence>
<dbReference type="Pfam" id="PF21088">
    <property type="entry name" value="MS_channel_1st"/>
    <property type="match status" value="1"/>
</dbReference>
<feature type="transmembrane region" description="Helical" evidence="7">
    <location>
        <begin position="175"/>
        <end position="196"/>
    </location>
</feature>
<dbReference type="SUPFAM" id="SSF82689">
    <property type="entry name" value="Mechanosensitive channel protein MscS (YggB), C-terminal domain"/>
    <property type="match status" value="1"/>
</dbReference>
<proteinExistence type="inferred from homology"/>
<dbReference type="InterPro" id="IPR011066">
    <property type="entry name" value="MscS_channel_C_sf"/>
</dbReference>
<sequence>MFAAPPELDRLLTALTRPDALIEAGVLALALLIAAGIVALLRSRVLRARAAAGETAPLASIWFGEALVDGVLFPTLALSLAYLMRHLLRDAGLSLAVFKVAIPVLLSLALIRLSVRVLTVAFPTSRLMRLVERTISWIAWAAVVMWVTGVLPAVMEGLDEISWKLGNHSISLRTLIEGTLSAGFVLMVSLWISAALESRLLAGVQGAQLSLRKAAANALRAMLMFVGLLVALSAVGIDLTAFSVIGGALGVGIGFGLQKLAANYVSGFVILAERSVHIGDLVRVADFEGRITDITTRYTVIRAVNGREAIVPNEVLITTTVQNLTLSDTRLLLSTSVVVAHGTDVDALIPQLVEGVATVPRVLTDPGPAVHLRSFANIGLELAIHVWIADPDNGQGNVLSDVNLKVLSMLRERGIEIPRA</sequence>
<dbReference type="Pfam" id="PF00924">
    <property type="entry name" value="MS_channel_2nd"/>
    <property type="match status" value="1"/>
</dbReference>
<evidence type="ECO:0000256" key="3">
    <source>
        <dbReference type="ARBA" id="ARBA00022475"/>
    </source>
</evidence>
<evidence type="ECO:0000256" key="5">
    <source>
        <dbReference type="ARBA" id="ARBA00022989"/>
    </source>
</evidence>
<comment type="similarity">
    <text evidence="2">Belongs to the MscS (TC 1.A.23) family.</text>
</comment>
<dbReference type="Pfam" id="PF21082">
    <property type="entry name" value="MS_channel_3rd"/>
    <property type="match status" value="1"/>
</dbReference>
<evidence type="ECO:0000313" key="12">
    <source>
        <dbReference type="Proteomes" id="UP000293433"/>
    </source>
</evidence>
<evidence type="ECO:0000259" key="10">
    <source>
        <dbReference type="Pfam" id="PF21088"/>
    </source>
</evidence>
<dbReference type="PANTHER" id="PTHR30347:SF1">
    <property type="entry name" value="MECHANOSENSITIVE CHANNEL MSCK"/>
    <property type="match status" value="1"/>
</dbReference>
<reference evidence="11 12" key="1">
    <citation type="submission" date="2019-02" db="EMBL/GenBank/DDBJ databases">
        <title>Genomic Encyclopedia of Type Strains, Phase IV (KMG-IV): sequencing the most valuable type-strain genomes for metagenomic binning, comparative biology and taxonomic classification.</title>
        <authorList>
            <person name="Goeker M."/>
        </authorList>
    </citation>
    <scope>NUCLEOTIDE SEQUENCE [LARGE SCALE GENOMIC DNA]</scope>
    <source>
        <strain evidence="11 12">DSM 10617</strain>
    </source>
</reference>
<dbReference type="Proteomes" id="UP000293433">
    <property type="component" value="Unassembled WGS sequence"/>
</dbReference>
<organism evidence="11 12">
    <name type="scientific">Sphaerotilus mobilis</name>
    <dbReference type="NCBI Taxonomy" id="47994"/>
    <lineage>
        <taxon>Bacteria</taxon>
        <taxon>Pseudomonadati</taxon>
        <taxon>Pseudomonadota</taxon>
        <taxon>Betaproteobacteria</taxon>
        <taxon>Burkholderiales</taxon>
        <taxon>Sphaerotilaceae</taxon>
        <taxon>Sphaerotilus</taxon>
    </lineage>
</organism>
<dbReference type="AlphaFoldDB" id="A0A4Q7LHX6"/>
<comment type="caution">
    <text evidence="11">The sequence shown here is derived from an EMBL/GenBank/DDBJ whole genome shotgun (WGS) entry which is preliminary data.</text>
</comment>
<evidence type="ECO:0000256" key="6">
    <source>
        <dbReference type="ARBA" id="ARBA00023136"/>
    </source>
</evidence>
<evidence type="ECO:0000259" key="9">
    <source>
        <dbReference type="Pfam" id="PF21082"/>
    </source>
</evidence>
<dbReference type="InterPro" id="IPR010920">
    <property type="entry name" value="LSM_dom_sf"/>
</dbReference>
<dbReference type="PANTHER" id="PTHR30347">
    <property type="entry name" value="POTASSIUM CHANNEL RELATED"/>
    <property type="match status" value="1"/>
</dbReference>
<feature type="domain" description="Mechanosensitive ion channel MscS C-terminal" evidence="9">
    <location>
        <begin position="334"/>
        <end position="417"/>
    </location>
</feature>
<feature type="transmembrane region" description="Helical" evidence="7">
    <location>
        <begin position="96"/>
        <end position="115"/>
    </location>
</feature>
<protein>
    <submittedName>
        <fullName evidence="11">Mechanosensitive ion channel-like protein</fullName>
    </submittedName>
</protein>
<feature type="domain" description="Mechanosensitive ion channel transmembrane helices 2/3" evidence="10">
    <location>
        <begin position="219"/>
        <end position="258"/>
    </location>
</feature>
<evidence type="ECO:0000256" key="7">
    <source>
        <dbReference type="SAM" id="Phobius"/>
    </source>
</evidence>
<dbReference type="InterPro" id="IPR011014">
    <property type="entry name" value="MscS_channel_TM-2"/>
</dbReference>
<dbReference type="RefSeq" id="WP_130482442.1">
    <property type="nucleotide sequence ID" value="NZ_SGWV01000010.1"/>
</dbReference>
<feature type="transmembrane region" description="Helical" evidence="7">
    <location>
        <begin position="20"/>
        <end position="41"/>
    </location>
</feature>
<dbReference type="GO" id="GO:0005886">
    <property type="term" value="C:plasma membrane"/>
    <property type="evidence" value="ECO:0007669"/>
    <property type="project" value="UniProtKB-SubCell"/>
</dbReference>
<keyword evidence="5 7" id="KW-1133">Transmembrane helix</keyword>
<dbReference type="InterPro" id="IPR006685">
    <property type="entry name" value="MscS_channel_2nd"/>
</dbReference>
<keyword evidence="4 7" id="KW-0812">Transmembrane</keyword>
<dbReference type="InterPro" id="IPR052702">
    <property type="entry name" value="MscS-like_channel"/>
</dbReference>
<keyword evidence="12" id="KW-1185">Reference proteome</keyword>
<name>A0A4Q7LHX6_9BURK</name>
<comment type="subcellular location">
    <subcellularLocation>
        <location evidence="1">Cell membrane</location>
        <topology evidence="1">Multi-pass membrane protein</topology>
    </subcellularLocation>
</comment>
<dbReference type="InterPro" id="IPR049142">
    <property type="entry name" value="MS_channel_1st"/>
</dbReference>
<dbReference type="InterPro" id="IPR049278">
    <property type="entry name" value="MS_channel_C"/>
</dbReference>
<dbReference type="GO" id="GO:0008381">
    <property type="term" value="F:mechanosensitive monoatomic ion channel activity"/>
    <property type="evidence" value="ECO:0007669"/>
    <property type="project" value="UniProtKB-ARBA"/>
</dbReference>
<dbReference type="Gene3D" id="2.30.30.60">
    <property type="match status" value="1"/>
</dbReference>
<dbReference type="InterPro" id="IPR023408">
    <property type="entry name" value="MscS_beta-dom_sf"/>
</dbReference>